<keyword evidence="6" id="KW-1185">Reference proteome</keyword>
<dbReference type="eggNOG" id="COG2207">
    <property type="taxonomic scope" value="Bacteria"/>
</dbReference>
<name>Q2SHE1_HAHCH</name>
<dbReference type="Gene3D" id="1.10.10.60">
    <property type="entry name" value="Homeodomain-like"/>
    <property type="match status" value="1"/>
</dbReference>
<dbReference type="PROSITE" id="PS01124">
    <property type="entry name" value="HTH_ARAC_FAMILY_2"/>
    <property type="match status" value="1"/>
</dbReference>
<dbReference type="KEGG" id="hch:HCH_03170"/>
<keyword evidence="3" id="KW-0804">Transcription</keyword>
<dbReference type="PANTHER" id="PTHR46796:SF13">
    <property type="entry name" value="HTH-TYPE TRANSCRIPTIONAL ACTIVATOR RHAS"/>
    <property type="match status" value="1"/>
</dbReference>
<evidence type="ECO:0000256" key="1">
    <source>
        <dbReference type="ARBA" id="ARBA00023015"/>
    </source>
</evidence>
<keyword evidence="2 5" id="KW-0238">DNA-binding</keyword>
<dbReference type="HOGENOM" id="CLU_936166_0_0_6"/>
<dbReference type="PANTHER" id="PTHR46796">
    <property type="entry name" value="HTH-TYPE TRANSCRIPTIONAL ACTIVATOR RHAS-RELATED"/>
    <property type="match status" value="1"/>
</dbReference>
<feature type="domain" description="HTH araC/xylS-type" evidence="4">
    <location>
        <begin position="149"/>
        <end position="246"/>
    </location>
</feature>
<dbReference type="EMBL" id="CP000155">
    <property type="protein sequence ID" value="ABC29933.1"/>
    <property type="molecule type" value="Genomic_DNA"/>
</dbReference>
<dbReference type="STRING" id="349521.HCH_03170"/>
<evidence type="ECO:0000256" key="3">
    <source>
        <dbReference type="ARBA" id="ARBA00023163"/>
    </source>
</evidence>
<dbReference type="Proteomes" id="UP000000238">
    <property type="component" value="Chromosome"/>
</dbReference>
<reference evidence="5 6" key="1">
    <citation type="journal article" date="2005" name="Nucleic Acids Res.">
        <title>Genomic blueprint of Hahella chejuensis, a marine microbe producing an algicidal agent.</title>
        <authorList>
            <person name="Jeong H."/>
            <person name="Yim J.H."/>
            <person name="Lee C."/>
            <person name="Choi S.-H."/>
            <person name="Park Y.K."/>
            <person name="Yoon S.H."/>
            <person name="Hur C.-G."/>
            <person name="Kang H.-Y."/>
            <person name="Kim D."/>
            <person name="Lee H.H."/>
            <person name="Park K.H."/>
            <person name="Park S.-H."/>
            <person name="Park H.-S."/>
            <person name="Lee H.K."/>
            <person name="Oh T.K."/>
            <person name="Kim J.F."/>
        </authorList>
    </citation>
    <scope>NUCLEOTIDE SEQUENCE [LARGE SCALE GENOMIC DNA]</scope>
    <source>
        <strain evidence="5 6">KCTC 2396</strain>
    </source>
</reference>
<sequence>MQPKLYEWGDKSLLFYNGRRQPHHSMGITPTLLMGSQPFVIEIMGERYCSNTFLLAPNKPFTISSEAPRMALLTLNPAAEDHVFLLRNYSWDFCAEGVIYKLDNDSLQQTLFYLDESDIPHPIATWCLFNAIYGEDSLITLKKYDKRIARAVAHIIRNPTSDLSVDEIAAQVHLSPTRFMTLFSALNGLSYNKYKIVSRLQYFFERYSIAHNLTHAAAEAGFYDLSHLNKSVKMYYGMSPREFLAVGQDLITINSPSHNRMWYADWVQYGYFELAQAYSEISVPELLAYLRDYVREE</sequence>
<dbReference type="InterPro" id="IPR018060">
    <property type="entry name" value="HTH_AraC"/>
</dbReference>
<dbReference type="GO" id="GO:0043565">
    <property type="term" value="F:sequence-specific DNA binding"/>
    <property type="evidence" value="ECO:0007669"/>
    <property type="project" value="InterPro"/>
</dbReference>
<evidence type="ECO:0000259" key="4">
    <source>
        <dbReference type="PROSITE" id="PS01124"/>
    </source>
</evidence>
<dbReference type="SMART" id="SM00342">
    <property type="entry name" value="HTH_ARAC"/>
    <property type="match status" value="1"/>
</dbReference>
<keyword evidence="1" id="KW-0805">Transcription regulation</keyword>
<organism evidence="5 6">
    <name type="scientific">Hahella chejuensis (strain KCTC 2396)</name>
    <dbReference type="NCBI Taxonomy" id="349521"/>
    <lineage>
        <taxon>Bacteria</taxon>
        <taxon>Pseudomonadati</taxon>
        <taxon>Pseudomonadota</taxon>
        <taxon>Gammaproteobacteria</taxon>
        <taxon>Oceanospirillales</taxon>
        <taxon>Hahellaceae</taxon>
        <taxon>Hahella</taxon>
    </lineage>
</organism>
<dbReference type="InterPro" id="IPR050204">
    <property type="entry name" value="AraC_XylS_family_regulators"/>
</dbReference>
<dbReference type="SUPFAM" id="SSF46689">
    <property type="entry name" value="Homeodomain-like"/>
    <property type="match status" value="1"/>
</dbReference>
<evidence type="ECO:0000313" key="6">
    <source>
        <dbReference type="Proteomes" id="UP000000238"/>
    </source>
</evidence>
<accession>Q2SHE1</accession>
<evidence type="ECO:0000313" key="5">
    <source>
        <dbReference type="EMBL" id="ABC29933.1"/>
    </source>
</evidence>
<gene>
    <name evidence="5" type="ordered locus">HCH_03170</name>
</gene>
<dbReference type="AlphaFoldDB" id="Q2SHE1"/>
<evidence type="ECO:0000256" key="2">
    <source>
        <dbReference type="ARBA" id="ARBA00023125"/>
    </source>
</evidence>
<protein>
    <submittedName>
        <fullName evidence="5">AraC-type DNA-binding domain-containing protein</fullName>
    </submittedName>
</protein>
<dbReference type="InterPro" id="IPR009057">
    <property type="entry name" value="Homeodomain-like_sf"/>
</dbReference>
<dbReference type="GO" id="GO:0003700">
    <property type="term" value="F:DNA-binding transcription factor activity"/>
    <property type="evidence" value="ECO:0007669"/>
    <property type="project" value="InterPro"/>
</dbReference>
<proteinExistence type="predicted"/>
<dbReference type="Pfam" id="PF12833">
    <property type="entry name" value="HTH_18"/>
    <property type="match status" value="1"/>
</dbReference>